<dbReference type="InterPro" id="IPR007278">
    <property type="entry name" value="DUF397"/>
</dbReference>
<feature type="domain" description="DUF397" evidence="1">
    <location>
        <begin position="8"/>
        <end position="60"/>
    </location>
</feature>
<dbReference type="Proteomes" id="UP000183413">
    <property type="component" value="Unassembled WGS sequence"/>
</dbReference>
<accession>A0A1I5XKX4</accession>
<sequence>MKDLKNVNWRKSSYSSQEGGTCVEVANLHTNVSVRDSTDPHGPVLHFGRDAVADLVSRIKSGDLDR</sequence>
<protein>
    <recommendedName>
        <fullName evidence="1">DUF397 domain-containing protein</fullName>
    </recommendedName>
</protein>
<dbReference type="RefSeq" id="WP_075024709.1">
    <property type="nucleotide sequence ID" value="NZ_FOVH01000027.1"/>
</dbReference>
<dbReference type="InParanoid" id="A0A1I5XKX4"/>
<gene>
    <name evidence="2" type="ORF">SAMN04489713_12772</name>
</gene>
<keyword evidence="3" id="KW-1185">Reference proteome</keyword>
<dbReference type="EMBL" id="FOVH01000027">
    <property type="protein sequence ID" value="SFQ32584.1"/>
    <property type="molecule type" value="Genomic_DNA"/>
</dbReference>
<dbReference type="Pfam" id="PF04149">
    <property type="entry name" value="DUF397"/>
    <property type="match status" value="1"/>
</dbReference>
<organism evidence="2 3">
    <name type="scientific">Actinomadura madurae</name>
    <dbReference type="NCBI Taxonomy" id="1993"/>
    <lineage>
        <taxon>Bacteria</taxon>
        <taxon>Bacillati</taxon>
        <taxon>Actinomycetota</taxon>
        <taxon>Actinomycetes</taxon>
        <taxon>Streptosporangiales</taxon>
        <taxon>Thermomonosporaceae</taxon>
        <taxon>Actinomadura</taxon>
    </lineage>
</organism>
<name>A0A1I5XKX4_9ACTN</name>
<dbReference type="STRING" id="1993.SAMN04489713_12772"/>
<evidence type="ECO:0000313" key="2">
    <source>
        <dbReference type="EMBL" id="SFQ32584.1"/>
    </source>
</evidence>
<reference evidence="2 3" key="1">
    <citation type="submission" date="2016-10" db="EMBL/GenBank/DDBJ databases">
        <authorList>
            <person name="de Groot N.N."/>
        </authorList>
    </citation>
    <scope>NUCLEOTIDE SEQUENCE [LARGE SCALE GENOMIC DNA]</scope>
    <source>
        <strain evidence="2 3">DSM 43067</strain>
    </source>
</reference>
<evidence type="ECO:0000313" key="3">
    <source>
        <dbReference type="Proteomes" id="UP000183413"/>
    </source>
</evidence>
<evidence type="ECO:0000259" key="1">
    <source>
        <dbReference type="Pfam" id="PF04149"/>
    </source>
</evidence>
<proteinExistence type="predicted"/>
<dbReference type="AlphaFoldDB" id="A0A1I5XKX4"/>